<feature type="region of interest" description="Disordered" evidence="1">
    <location>
        <begin position="1"/>
        <end position="55"/>
    </location>
</feature>
<evidence type="ECO:0000313" key="3">
    <source>
        <dbReference type="Proteomes" id="UP000295192"/>
    </source>
</evidence>
<name>A0A484BCF3_DRONA</name>
<organism evidence="2 3">
    <name type="scientific">Drosophila navojoa</name>
    <name type="common">Fruit fly</name>
    <dbReference type="NCBI Taxonomy" id="7232"/>
    <lineage>
        <taxon>Eukaryota</taxon>
        <taxon>Metazoa</taxon>
        <taxon>Ecdysozoa</taxon>
        <taxon>Arthropoda</taxon>
        <taxon>Hexapoda</taxon>
        <taxon>Insecta</taxon>
        <taxon>Pterygota</taxon>
        <taxon>Neoptera</taxon>
        <taxon>Endopterygota</taxon>
        <taxon>Diptera</taxon>
        <taxon>Brachycera</taxon>
        <taxon>Muscomorpha</taxon>
        <taxon>Ephydroidea</taxon>
        <taxon>Drosophilidae</taxon>
        <taxon>Drosophila</taxon>
    </lineage>
</organism>
<gene>
    <name evidence="2" type="ORF">AWZ03_007243</name>
</gene>
<evidence type="ECO:0000313" key="2">
    <source>
        <dbReference type="EMBL" id="TDG46354.1"/>
    </source>
</evidence>
<keyword evidence="3" id="KW-1185">Reference proteome</keyword>
<proteinExistence type="predicted"/>
<accession>A0A484BCF3</accession>
<dbReference type="EMBL" id="LSRL02000060">
    <property type="protein sequence ID" value="TDG46354.1"/>
    <property type="molecule type" value="Genomic_DNA"/>
</dbReference>
<dbReference type="Proteomes" id="UP000295192">
    <property type="component" value="Unassembled WGS sequence"/>
</dbReference>
<feature type="compositionally biased region" description="Pro residues" evidence="1">
    <location>
        <begin position="44"/>
        <end position="54"/>
    </location>
</feature>
<evidence type="ECO:0000256" key="1">
    <source>
        <dbReference type="SAM" id="MobiDB-lite"/>
    </source>
</evidence>
<comment type="caution">
    <text evidence="2">The sequence shown here is derived from an EMBL/GenBank/DDBJ whole genome shotgun (WGS) entry which is preliminary data.</text>
</comment>
<reference evidence="2 3" key="1">
    <citation type="journal article" date="2019" name="J. Hered.">
        <title>An Improved Genome Assembly for Drosophila navojoa, the Basal Species in the mojavensis Cluster.</title>
        <authorList>
            <person name="Vanderlinde T."/>
            <person name="Dupim E.G."/>
            <person name="Nazario-Yepiz N.O."/>
            <person name="Carvalho A.B."/>
        </authorList>
    </citation>
    <scope>NUCLEOTIDE SEQUENCE [LARGE SCALE GENOMIC DNA]</scope>
    <source>
        <strain evidence="2">Navoj_Jal97</strain>
        <tissue evidence="2">Whole organism</tissue>
    </source>
</reference>
<sequence>MEMANVENSRELQRVLQKRRPRNAVRQTRGHNEPQCTALHRTTPTPPAMLPPPTTTAATAAAATAAASGNCCLLILVMGRETSALRALCASVCALLFALFTTKSPTEQLNELSGCRRQSTAIGKRHSTYTTLGIGHWVLGIGRFTFNFINQQL</sequence>
<dbReference type="AlphaFoldDB" id="A0A484BCF3"/>
<protein>
    <submittedName>
        <fullName evidence="2">Uncharacterized protein</fullName>
    </submittedName>
</protein>